<proteinExistence type="predicted"/>
<dbReference type="Pfam" id="PF00175">
    <property type="entry name" value="NAD_binding_1"/>
    <property type="match status" value="1"/>
</dbReference>
<dbReference type="Gene3D" id="3.40.50.80">
    <property type="entry name" value="Nucleotide-binding domain of ferredoxin-NADP reductase (FNR) module"/>
    <property type="match status" value="1"/>
</dbReference>
<evidence type="ECO:0000313" key="3">
    <source>
        <dbReference type="Proteomes" id="UP000091820"/>
    </source>
</evidence>
<protein>
    <recommendedName>
        <fullName evidence="1">Oxidoreductase FAD/NAD(P)-binding domain-containing protein</fullName>
    </recommendedName>
</protein>
<dbReference type="GO" id="GO:0016491">
    <property type="term" value="F:oxidoreductase activity"/>
    <property type="evidence" value="ECO:0007669"/>
    <property type="project" value="InterPro"/>
</dbReference>
<reference evidence="3" key="1">
    <citation type="submission" date="2014-03" db="EMBL/GenBank/DDBJ databases">
        <authorList>
            <person name="Aksoy S."/>
            <person name="Warren W."/>
            <person name="Wilson R.K."/>
        </authorList>
    </citation>
    <scope>NUCLEOTIDE SEQUENCE [LARGE SCALE GENOMIC DNA]</scope>
    <source>
        <strain evidence="3">IAEA</strain>
    </source>
</reference>
<dbReference type="EnsemblMetazoa" id="GBRI000075-RA">
    <property type="protein sequence ID" value="GBRI000075-PA"/>
    <property type="gene ID" value="GBRI000075"/>
</dbReference>
<sequence>ELLYLFYFNKTTEDIWCQRILEKSSKEDERFKFVSVLSRTNDDTWNGLKGQISEDLLLPLIDKSCRNSITYIAVCGPLGFNTKTEEIVKSIGFPKENFYINY</sequence>
<organism evidence="2 3">
    <name type="scientific">Glossina brevipalpis</name>
    <dbReference type="NCBI Taxonomy" id="37001"/>
    <lineage>
        <taxon>Eukaryota</taxon>
        <taxon>Metazoa</taxon>
        <taxon>Ecdysozoa</taxon>
        <taxon>Arthropoda</taxon>
        <taxon>Hexapoda</taxon>
        <taxon>Insecta</taxon>
        <taxon>Pterygota</taxon>
        <taxon>Neoptera</taxon>
        <taxon>Endopterygota</taxon>
        <taxon>Diptera</taxon>
        <taxon>Brachycera</taxon>
        <taxon>Muscomorpha</taxon>
        <taxon>Hippoboscoidea</taxon>
        <taxon>Glossinidae</taxon>
        <taxon>Glossina</taxon>
    </lineage>
</organism>
<dbReference type="InterPro" id="IPR001433">
    <property type="entry name" value="OxRdtase_FAD/NAD-bd"/>
</dbReference>
<dbReference type="AlphaFoldDB" id="A0A1A9VZ38"/>
<feature type="domain" description="Oxidoreductase FAD/NAD(P)-binding" evidence="1">
    <location>
        <begin position="3"/>
        <end position="84"/>
    </location>
</feature>
<name>A0A1A9VZ38_9MUSC</name>
<dbReference type="VEuPathDB" id="VectorBase:GBRI000075"/>
<keyword evidence="3" id="KW-1185">Reference proteome</keyword>
<dbReference type="Proteomes" id="UP000091820">
    <property type="component" value="Unassembled WGS sequence"/>
</dbReference>
<reference evidence="2" key="2">
    <citation type="submission" date="2020-05" db="UniProtKB">
        <authorList>
            <consortium name="EnsemblMetazoa"/>
        </authorList>
    </citation>
    <scope>IDENTIFICATION</scope>
    <source>
        <strain evidence="2">IAEA</strain>
    </source>
</reference>
<dbReference type="STRING" id="37001.A0A1A9VZ38"/>
<dbReference type="InterPro" id="IPR039261">
    <property type="entry name" value="FNR_nucleotide-bd"/>
</dbReference>
<evidence type="ECO:0000313" key="2">
    <source>
        <dbReference type="EnsemblMetazoa" id="GBRI000075-PA"/>
    </source>
</evidence>
<dbReference type="SUPFAM" id="SSF52343">
    <property type="entry name" value="Ferredoxin reductase-like, C-terminal NADP-linked domain"/>
    <property type="match status" value="1"/>
</dbReference>
<accession>A0A1A9VZ38</accession>
<evidence type="ECO:0000259" key="1">
    <source>
        <dbReference type="Pfam" id="PF00175"/>
    </source>
</evidence>